<protein>
    <recommendedName>
        <fullName evidence="9">FAS1 domain-containing protein</fullName>
    </recommendedName>
</protein>
<name>A0A8H7W3T7_9FUNG</name>
<dbReference type="InterPro" id="IPR036378">
    <property type="entry name" value="FAS1_dom_sf"/>
</dbReference>
<keyword evidence="2" id="KW-0479">Metal-binding</keyword>
<evidence type="ECO:0000256" key="7">
    <source>
        <dbReference type="ARBA" id="ARBA00022980"/>
    </source>
</evidence>
<dbReference type="InterPro" id="IPR000782">
    <property type="entry name" value="FAS1_domain"/>
</dbReference>
<evidence type="ECO:0000256" key="5">
    <source>
        <dbReference type="ARBA" id="ARBA00022833"/>
    </source>
</evidence>
<comment type="caution">
    <text evidence="10">The sequence shown here is derived from an EMBL/GenBank/DDBJ whole genome shotgun (WGS) entry which is preliminary data.</text>
</comment>
<dbReference type="Gene3D" id="2.20.25.30">
    <property type="match status" value="1"/>
</dbReference>
<evidence type="ECO:0000259" key="9">
    <source>
        <dbReference type="PROSITE" id="PS50213"/>
    </source>
</evidence>
<feature type="domain" description="FAS1" evidence="9">
    <location>
        <begin position="20"/>
        <end position="158"/>
    </location>
</feature>
<sequence>MGEKLLYEPNAPDYKLAYASQSLFDKLAPDPSLSTFMDVLTQVDDIFRLLNNTNNQNQQFTVFCPVNSAFRNELDVYTRAHLEEFLQNHVVPNNKIDPETLKHIHSPLKTLLPGQTIKVKHHFFSQRTMLNDHAMVDTSHTSKGTSSFGKRHTKTHTLCRRCGNRAFHKQKKTCAQCGYPAAKIRSFNWSEKGQRRKTTGTGRMAHLKDVQRRFKNGFREGTQAKKVVKATTA</sequence>
<dbReference type="SUPFAM" id="SSF82153">
    <property type="entry name" value="FAS1 domain"/>
    <property type="match status" value="1"/>
</dbReference>
<dbReference type="GO" id="GO:0008270">
    <property type="term" value="F:zinc ion binding"/>
    <property type="evidence" value="ECO:0007669"/>
    <property type="project" value="UniProtKB-KW"/>
</dbReference>
<evidence type="ECO:0000256" key="8">
    <source>
        <dbReference type="ARBA" id="ARBA00023274"/>
    </source>
</evidence>
<reference evidence="10" key="1">
    <citation type="submission" date="2021-01" db="EMBL/GenBank/DDBJ databases">
        <title>Metabolic potential, ecology and presence of endohyphal bacteria is reflected in genomic diversity of Mucoromycotina.</title>
        <authorList>
            <person name="Muszewska A."/>
            <person name="Okrasinska A."/>
            <person name="Steczkiewicz K."/>
            <person name="Drgas O."/>
            <person name="Orlowska M."/>
            <person name="Perlinska-Lenart U."/>
            <person name="Aleksandrzak-Piekarczyk T."/>
            <person name="Szatraj K."/>
            <person name="Zielenkiewicz U."/>
            <person name="Pilsyk S."/>
            <person name="Malc E."/>
            <person name="Mieczkowski P."/>
            <person name="Kruszewska J.S."/>
            <person name="Biernat P."/>
            <person name="Pawlowska J."/>
        </authorList>
    </citation>
    <scope>NUCLEOTIDE SEQUENCE</scope>
    <source>
        <strain evidence="10">WA0000018081</strain>
    </source>
</reference>
<dbReference type="PROSITE" id="PS01077">
    <property type="entry name" value="RIBOSOMAL_L37E"/>
    <property type="match status" value="1"/>
</dbReference>
<keyword evidence="4" id="KW-0863">Zinc-finger</keyword>
<dbReference type="Pfam" id="PF01907">
    <property type="entry name" value="Ribosomal_L37e"/>
    <property type="match status" value="1"/>
</dbReference>
<dbReference type="EMBL" id="JAEPRE010000005">
    <property type="protein sequence ID" value="KAG2237534.1"/>
    <property type="molecule type" value="Genomic_DNA"/>
</dbReference>
<dbReference type="InterPro" id="IPR011331">
    <property type="entry name" value="Ribosomal_eL37/eL43"/>
</dbReference>
<evidence type="ECO:0000256" key="2">
    <source>
        <dbReference type="ARBA" id="ARBA00022723"/>
    </source>
</evidence>
<comment type="similarity">
    <text evidence="1">Belongs to the eukaryotic ribosomal protein eL37 family.</text>
</comment>
<proteinExistence type="inferred from homology"/>
<dbReference type="FunFam" id="2.20.25.30:FF:000001">
    <property type="entry name" value="Ribosomal protein L37"/>
    <property type="match status" value="1"/>
</dbReference>
<dbReference type="InterPro" id="IPR011332">
    <property type="entry name" value="Ribosomal_zn-bd"/>
</dbReference>
<dbReference type="SMART" id="SM00554">
    <property type="entry name" value="FAS1"/>
    <property type="match status" value="1"/>
</dbReference>
<keyword evidence="5" id="KW-0862">Zinc</keyword>
<keyword evidence="11" id="KW-1185">Reference proteome</keyword>
<dbReference type="PROSITE" id="PS50213">
    <property type="entry name" value="FAS1"/>
    <property type="match status" value="1"/>
</dbReference>
<dbReference type="HAMAP" id="MF_00547">
    <property type="entry name" value="Ribosomal_eL37"/>
    <property type="match status" value="1"/>
</dbReference>
<dbReference type="InterPro" id="IPR018267">
    <property type="entry name" value="Ribosomal_eL37_CS"/>
</dbReference>
<organism evidence="10 11">
    <name type="scientific">Thamnidium elegans</name>
    <dbReference type="NCBI Taxonomy" id="101142"/>
    <lineage>
        <taxon>Eukaryota</taxon>
        <taxon>Fungi</taxon>
        <taxon>Fungi incertae sedis</taxon>
        <taxon>Mucoromycota</taxon>
        <taxon>Mucoromycotina</taxon>
        <taxon>Mucoromycetes</taxon>
        <taxon>Mucorales</taxon>
        <taxon>Mucorineae</taxon>
        <taxon>Mucoraceae</taxon>
        <taxon>Thamnidium</taxon>
    </lineage>
</organism>
<keyword evidence="7" id="KW-0689">Ribosomal protein</keyword>
<dbReference type="InterPro" id="IPR001569">
    <property type="entry name" value="Ribosomal_eL37"/>
</dbReference>
<evidence type="ECO:0000313" key="10">
    <source>
        <dbReference type="EMBL" id="KAG2237534.1"/>
    </source>
</evidence>
<dbReference type="Pfam" id="PF02469">
    <property type="entry name" value="Fasciclin"/>
    <property type="match status" value="1"/>
</dbReference>
<dbReference type="GO" id="GO:0003735">
    <property type="term" value="F:structural constituent of ribosome"/>
    <property type="evidence" value="ECO:0007669"/>
    <property type="project" value="InterPro"/>
</dbReference>
<gene>
    <name evidence="10" type="ORF">INT48_005570</name>
</gene>
<keyword evidence="8" id="KW-0687">Ribonucleoprotein</keyword>
<evidence type="ECO:0000256" key="4">
    <source>
        <dbReference type="ARBA" id="ARBA00022771"/>
    </source>
</evidence>
<accession>A0A8H7W3T7</accession>
<dbReference type="GO" id="GO:0006412">
    <property type="term" value="P:translation"/>
    <property type="evidence" value="ECO:0007669"/>
    <property type="project" value="InterPro"/>
</dbReference>
<evidence type="ECO:0000256" key="3">
    <source>
        <dbReference type="ARBA" id="ARBA00022730"/>
    </source>
</evidence>
<dbReference type="AlphaFoldDB" id="A0A8H7W3T7"/>
<keyword evidence="6" id="KW-0694">RNA-binding</keyword>
<evidence type="ECO:0000313" key="11">
    <source>
        <dbReference type="Proteomes" id="UP000613177"/>
    </source>
</evidence>
<evidence type="ECO:0000256" key="1">
    <source>
        <dbReference type="ARBA" id="ARBA00009805"/>
    </source>
</evidence>
<dbReference type="GO" id="GO:0022625">
    <property type="term" value="C:cytosolic large ribosomal subunit"/>
    <property type="evidence" value="ECO:0007669"/>
    <property type="project" value="TreeGrafter"/>
</dbReference>
<dbReference type="Proteomes" id="UP000613177">
    <property type="component" value="Unassembled WGS sequence"/>
</dbReference>
<dbReference type="Gene3D" id="2.30.180.10">
    <property type="entry name" value="FAS1 domain"/>
    <property type="match status" value="1"/>
</dbReference>
<dbReference type="SUPFAM" id="SSF57829">
    <property type="entry name" value="Zn-binding ribosomal proteins"/>
    <property type="match status" value="1"/>
</dbReference>
<evidence type="ECO:0000256" key="6">
    <source>
        <dbReference type="ARBA" id="ARBA00022884"/>
    </source>
</evidence>
<dbReference type="PANTHER" id="PTHR10768">
    <property type="entry name" value="60S RIBOSOMAL PROTEIN L37"/>
    <property type="match status" value="1"/>
</dbReference>
<dbReference type="PANTHER" id="PTHR10768:SF0">
    <property type="entry name" value="RIBOSOMAL PROTEIN L37"/>
    <property type="match status" value="1"/>
</dbReference>
<dbReference type="GO" id="GO:0019843">
    <property type="term" value="F:rRNA binding"/>
    <property type="evidence" value="ECO:0007669"/>
    <property type="project" value="UniProtKB-KW"/>
</dbReference>
<keyword evidence="3" id="KW-0699">rRNA-binding</keyword>